<protein>
    <submittedName>
        <fullName evidence="6">Iron-sulfur cluster repair di-iron protein</fullName>
    </submittedName>
</protein>
<keyword evidence="7" id="KW-1185">Reference proteome</keyword>
<dbReference type="Pfam" id="PF04405">
    <property type="entry name" value="ScdA_N"/>
    <property type="match status" value="1"/>
</dbReference>
<reference evidence="6 7" key="1">
    <citation type="submission" date="2022-06" db="EMBL/GenBank/DDBJ databases">
        <authorList>
            <person name="Xuan X."/>
        </authorList>
    </citation>
    <scope>NUCLEOTIDE SEQUENCE [LARGE SCALE GENOMIC DNA]</scope>
    <source>
        <strain evidence="6 7">2V75</strain>
    </source>
</reference>
<dbReference type="PANTHER" id="PTHR36438">
    <property type="entry name" value="IRON-SULFUR CLUSTER REPAIR PROTEIN YTFE"/>
    <property type="match status" value="1"/>
</dbReference>
<dbReference type="PANTHER" id="PTHR36438:SF1">
    <property type="entry name" value="IRON-SULFUR CLUSTER REPAIR PROTEIN YTFE"/>
    <property type="match status" value="1"/>
</dbReference>
<dbReference type="Pfam" id="PF01814">
    <property type="entry name" value="Hemerythrin"/>
    <property type="match status" value="1"/>
</dbReference>
<dbReference type="InterPro" id="IPR019903">
    <property type="entry name" value="RIC_family"/>
</dbReference>
<dbReference type="Proteomes" id="UP001206312">
    <property type="component" value="Unassembled WGS sequence"/>
</dbReference>
<dbReference type="RefSeq" id="WP_252741410.1">
    <property type="nucleotide sequence ID" value="NZ_JAMXIB010000006.1"/>
</dbReference>
<feature type="domain" description="Hemerythrin-like" evidence="5">
    <location>
        <begin position="81"/>
        <end position="230"/>
    </location>
</feature>
<keyword evidence="3" id="KW-0479">Metal-binding</keyword>
<name>A0ABT1AYN4_9FLAO</name>
<dbReference type="Gene3D" id="1.10.3910.10">
    <property type="entry name" value="SP0561-like"/>
    <property type="match status" value="1"/>
</dbReference>
<sequence>MKHLLDKPIGQIVTEDFRTAQVFKQHNIDFCCKGHHSLSEVASRKALDTDQILSELERVVAGQAEGIPDFKSWSLDVLADHIEKKHHRYVEEKIPVLKAFLEKLCNVHGQRHPELFEITGAFNASAGELTMHMKKEELLLFPIIRKMVKASKEGTPPPAAPFGTVGNPIRVMMEEHETEGTRFEEIRALSNGYTPPEDGCTTYRVTFSMLAEFEGDLHQHIHLENNILFPGAVELEETLS</sequence>
<accession>A0ABT1AYN4</accession>
<dbReference type="Gene3D" id="1.20.120.520">
    <property type="entry name" value="nmb1532 protein domain like"/>
    <property type="match status" value="1"/>
</dbReference>
<evidence type="ECO:0000256" key="2">
    <source>
        <dbReference type="ARBA" id="ARBA00022490"/>
    </source>
</evidence>
<dbReference type="InterPro" id="IPR012312">
    <property type="entry name" value="Hemerythrin-like"/>
</dbReference>
<comment type="caution">
    <text evidence="6">The sequence shown here is derived from an EMBL/GenBank/DDBJ whole genome shotgun (WGS) entry which is preliminary data.</text>
</comment>
<evidence type="ECO:0000313" key="6">
    <source>
        <dbReference type="EMBL" id="MCO5725034.1"/>
    </source>
</evidence>
<evidence type="ECO:0000256" key="1">
    <source>
        <dbReference type="ARBA" id="ARBA00004496"/>
    </source>
</evidence>
<evidence type="ECO:0000256" key="4">
    <source>
        <dbReference type="ARBA" id="ARBA00023004"/>
    </source>
</evidence>
<organism evidence="6 7">
    <name type="scientific">Robiginitalea marina</name>
    <dbReference type="NCBI Taxonomy" id="2954105"/>
    <lineage>
        <taxon>Bacteria</taxon>
        <taxon>Pseudomonadati</taxon>
        <taxon>Bacteroidota</taxon>
        <taxon>Flavobacteriia</taxon>
        <taxon>Flavobacteriales</taxon>
        <taxon>Flavobacteriaceae</taxon>
        <taxon>Robiginitalea</taxon>
    </lineage>
</organism>
<evidence type="ECO:0000313" key="7">
    <source>
        <dbReference type="Proteomes" id="UP001206312"/>
    </source>
</evidence>
<evidence type="ECO:0000256" key="3">
    <source>
        <dbReference type="ARBA" id="ARBA00022723"/>
    </source>
</evidence>
<comment type="subcellular location">
    <subcellularLocation>
        <location evidence="1">Cytoplasm</location>
    </subcellularLocation>
</comment>
<keyword evidence="4" id="KW-0408">Iron</keyword>
<proteinExistence type="predicted"/>
<dbReference type="EMBL" id="JAMXIB010000006">
    <property type="protein sequence ID" value="MCO5725034.1"/>
    <property type="molecule type" value="Genomic_DNA"/>
</dbReference>
<dbReference type="InterPro" id="IPR038062">
    <property type="entry name" value="ScdA-like_N_sf"/>
</dbReference>
<dbReference type="NCBIfam" id="TIGR03652">
    <property type="entry name" value="FeS_repair_RIC"/>
    <property type="match status" value="1"/>
</dbReference>
<keyword evidence="2" id="KW-0963">Cytoplasm</keyword>
<evidence type="ECO:0000259" key="5">
    <source>
        <dbReference type="Pfam" id="PF01814"/>
    </source>
</evidence>
<gene>
    <name evidence="6" type="primary">ric</name>
    <name evidence="6" type="ORF">NG653_09225</name>
</gene>